<sequence>MTRPTILDRDDVAVVPVEPTPEMSNAFDNMDAWGNDPEWPTARDAMEAMLSASPHSSAWQEVREYVAELEGRANDRAAEADAWAKKYWAEKEAREKLQAEVAATVRKFNCDTSDQFWANIAKIRTRAEAAEARIAALELRLAEAERVMEQQTSALLPLSNAVFNDNGDMTTSEPLINSEQCVSAYFAGRAARAWKDGN</sequence>
<evidence type="ECO:0000313" key="2">
    <source>
        <dbReference type="EMBL" id="NGO63912.1"/>
    </source>
</evidence>
<feature type="coiled-coil region" evidence="1">
    <location>
        <begin position="120"/>
        <end position="154"/>
    </location>
</feature>
<accession>A0A6M1RRF5</accession>
<protein>
    <submittedName>
        <fullName evidence="2">Uncharacterized protein</fullName>
    </submittedName>
</protein>
<comment type="caution">
    <text evidence="2">The sequence shown here is derived from an EMBL/GenBank/DDBJ whole genome shotgun (WGS) entry which is preliminary data.</text>
</comment>
<organism evidence="2 3">
    <name type="scientific">Rhizobium daejeonense</name>
    <dbReference type="NCBI Taxonomy" id="240521"/>
    <lineage>
        <taxon>Bacteria</taxon>
        <taxon>Pseudomonadati</taxon>
        <taxon>Pseudomonadota</taxon>
        <taxon>Alphaproteobacteria</taxon>
        <taxon>Hyphomicrobiales</taxon>
        <taxon>Rhizobiaceae</taxon>
        <taxon>Rhizobium/Agrobacterium group</taxon>
        <taxon>Rhizobium</taxon>
    </lineage>
</organism>
<proteinExistence type="predicted"/>
<dbReference type="Proteomes" id="UP000477849">
    <property type="component" value="Unassembled WGS sequence"/>
</dbReference>
<gene>
    <name evidence="2" type="ORF">G6N76_09510</name>
</gene>
<reference evidence="2 3" key="1">
    <citation type="submission" date="2020-02" db="EMBL/GenBank/DDBJ databases">
        <title>Genome sequence of the type strain CCBAU10050 of Rhizobium daejeonense.</title>
        <authorList>
            <person name="Gao J."/>
            <person name="Sun J."/>
        </authorList>
    </citation>
    <scope>NUCLEOTIDE SEQUENCE [LARGE SCALE GENOMIC DNA]</scope>
    <source>
        <strain evidence="2 3">CCBAU10050</strain>
    </source>
</reference>
<keyword evidence="1" id="KW-0175">Coiled coil</keyword>
<keyword evidence="3" id="KW-1185">Reference proteome</keyword>
<name>A0A6M1RRF5_9HYPH</name>
<dbReference type="EMBL" id="JAAKZH010000003">
    <property type="protein sequence ID" value="NGO63912.1"/>
    <property type="molecule type" value="Genomic_DNA"/>
</dbReference>
<evidence type="ECO:0000256" key="1">
    <source>
        <dbReference type="SAM" id="Coils"/>
    </source>
</evidence>
<evidence type="ECO:0000313" key="3">
    <source>
        <dbReference type="Proteomes" id="UP000477849"/>
    </source>
</evidence>
<dbReference type="AlphaFoldDB" id="A0A6M1RRF5"/>
<dbReference type="RefSeq" id="WP_163898989.1">
    <property type="nucleotide sequence ID" value="NZ_CP048427.1"/>
</dbReference>